<keyword evidence="6 12" id="KW-0156">Chromatin regulator</keyword>
<comment type="cofactor">
    <cofactor evidence="1">
        <name>Zn(2+)</name>
        <dbReference type="ChEBI" id="CHEBI:29105"/>
    </cofactor>
</comment>
<reference evidence="18 19" key="1">
    <citation type="journal article" date="2015" name="Proc. Natl. Acad. Sci. U.S.A.">
        <title>The resurrection genome of Boea hygrometrica: A blueprint for survival of dehydration.</title>
        <authorList>
            <person name="Xiao L."/>
            <person name="Yang G."/>
            <person name="Zhang L."/>
            <person name="Yang X."/>
            <person name="Zhao S."/>
            <person name="Ji Z."/>
            <person name="Zhou Q."/>
            <person name="Hu M."/>
            <person name="Wang Y."/>
            <person name="Chen M."/>
            <person name="Xu Y."/>
            <person name="Jin H."/>
            <person name="Xiao X."/>
            <person name="Hu G."/>
            <person name="Bao F."/>
            <person name="Hu Y."/>
            <person name="Wan P."/>
            <person name="Li L."/>
            <person name="Deng X."/>
            <person name="Kuang T."/>
            <person name="Xiang C."/>
            <person name="Zhu J.K."/>
            <person name="Oliver M.J."/>
            <person name="He Y."/>
        </authorList>
    </citation>
    <scope>NUCLEOTIDE SEQUENCE [LARGE SCALE GENOMIC DNA]</scope>
    <source>
        <strain evidence="19">cv. XS01</strain>
    </source>
</reference>
<protein>
    <recommendedName>
        <fullName evidence="3 12">Histone deacetylase</fullName>
        <ecNumber evidence="3 12">3.5.1.98</ecNumber>
    </recommendedName>
</protein>
<evidence type="ECO:0000256" key="16">
    <source>
        <dbReference type="SAM" id="MobiDB-lite"/>
    </source>
</evidence>
<keyword evidence="19" id="KW-1185">Reference proteome</keyword>
<gene>
    <name evidence="18" type="ORF">F511_12845</name>
</gene>
<dbReference type="InterPro" id="IPR037138">
    <property type="entry name" value="His_deacetylse_dom_sf"/>
</dbReference>
<evidence type="ECO:0000256" key="6">
    <source>
        <dbReference type="ARBA" id="ARBA00022853"/>
    </source>
</evidence>
<dbReference type="FunFam" id="3.40.800.20:FF:000001">
    <property type="entry name" value="Histone deacetylase"/>
    <property type="match status" value="1"/>
</dbReference>
<comment type="catalytic activity">
    <reaction evidence="10 12">
        <text>N(6)-acetyl-L-lysyl-[histone] + H2O = L-lysyl-[histone] + acetate</text>
        <dbReference type="Rhea" id="RHEA:58196"/>
        <dbReference type="Rhea" id="RHEA-COMP:9845"/>
        <dbReference type="Rhea" id="RHEA-COMP:11338"/>
        <dbReference type="ChEBI" id="CHEBI:15377"/>
        <dbReference type="ChEBI" id="CHEBI:29969"/>
        <dbReference type="ChEBI" id="CHEBI:30089"/>
        <dbReference type="ChEBI" id="CHEBI:61930"/>
        <dbReference type="EC" id="3.5.1.98"/>
    </reaction>
</comment>
<evidence type="ECO:0000256" key="10">
    <source>
        <dbReference type="ARBA" id="ARBA00048287"/>
    </source>
</evidence>
<dbReference type="InterPro" id="IPR000286">
    <property type="entry name" value="HDACs"/>
</dbReference>
<evidence type="ECO:0000256" key="13">
    <source>
        <dbReference type="PIRSR" id="PIRSR037913-1"/>
    </source>
</evidence>
<name>A0A2Z7CRW7_9LAMI</name>
<keyword evidence="4" id="KW-0678">Repressor</keyword>
<evidence type="ECO:0000256" key="7">
    <source>
        <dbReference type="ARBA" id="ARBA00023015"/>
    </source>
</evidence>
<evidence type="ECO:0000259" key="17">
    <source>
        <dbReference type="Pfam" id="PF00850"/>
    </source>
</evidence>
<keyword evidence="15" id="KW-0479">Metal-binding</keyword>
<dbReference type="SUPFAM" id="SSF52768">
    <property type="entry name" value="Arginase/deacetylase"/>
    <property type="match status" value="1"/>
</dbReference>
<evidence type="ECO:0000256" key="1">
    <source>
        <dbReference type="ARBA" id="ARBA00001947"/>
    </source>
</evidence>
<dbReference type="InterPro" id="IPR023801">
    <property type="entry name" value="His_deacetylse_dom"/>
</dbReference>
<feature type="binding site" evidence="15">
    <location>
        <position position="186"/>
    </location>
    <ligand>
        <name>a divalent metal cation</name>
        <dbReference type="ChEBI" id="CHEBI:60240"/>
    </ligand>
</feature>
<dbReference type="Pfam" id="PF00850">
    <property type="entry name" value="Hist_deacetyl"/>
    <property type="match status" value="1"/>
</dbReference>
<evidence type="ECO:0000256" key="3">
    <source>
        <dbReference type="ARBA" id="ARBA00012111"/>
    </source>
</evidence>
<dbReference type="InterPro" id="IPR023696">
    <property type="entry name" value="Ureohydrolase_dom_sf"/>
</dbReference>
<evidence type="ECO:0000256" key="14">
    <source>
        <dbReference type="PIRSR" id="PIRSR037913-2"/>
    </source>
</evidence>
<feature type="binding site" evidence="14">
    <location>
        <position position="157"/>
    </location>
    <ligand>
        <name>substrate</name>
    </ligand>
</feature>
<feature type="compositionally biased region" description="Acidic residues" evidence="16">
    <location>
        <begin position="398"/>
        <end position="407"/>
    </location>
</feature>
<feature type="domain" description="Histone deacetylase" evidence="17">
    <location>
        <begin position="36"/>
        <end position="325"/>
    </location>
</feature>
<keyword evidence="9 12" id="KW-0539">Nucleus</keyword>
<feature type="binding site" evidence="15">
    <location>
        <position position="273"/>
    </location>
    <ligand>
        <name>a divalent metal cation</name>
        <dbReference type="ChEBI" id="CHEBI:60240"/>
    </ligand>
</feature>
<feature type="region of interest" description="Disordered" evidence="16">
    <location>
        <begin position="384"/>
        <end position="418"/>
    </location>
</feature>
<accession>A0A2Z7CRW7</accession>
<evidence type="ECO:0000256" key="12">
    <source>
        <dbReference type="PIRNR" id="PIRNR037913"/>
    </source>
</evidence>
<dbReference type="AlphaFoldDB" id="A0A2Z7CRW7"/>
<dbReference type="InterPro" id="IPR003084">
    <property type="entry name" value="HDAC_I/II"/>
</dbReference>
<dbReference type="OrthoDB" id="1918432at2759"/>
<feature type="active site" description="Proton acceptor" evidence="13">
    <location>
        <position position="149"/>
    </location>
</feature>
<organism evidence="18 19">
    <name type="scientific">Dorcoceras hygrometricum</name>
    <dbReference type="NCBI Taxonomy" id="472368"/>
    <lineage>
        <taxon>Eukaryota</taxon>
        <taxon>Viridiplantae</taxon>
        <taxon>Streptophyta</taxon>
        <taxon>Embryophyta</taxon>
        <taxon>Tracheophyta</taxon>
        <taxon>Spermatophyta</taxon>
        <taxon>Magnoliopsida</taxon>
        <taxon>eudicotyledons</taxon>
        <taxon>Gunneridae</taxon>
        <taxon>Pentapetalae</taxon>
        <taxon>asterids</taxon>
        <taxon>lamiids</taxon>
        <taxon>Lamiales</taxon>
        <taxon>Gesneriaceae</taxon>
        <taxon>Didymocarpoideae</taxon>
        <taxon>Trichosporeae</taxon>
        <taxon>Loxocarpinae</taxon>
        <taxon>Dorcoceras</taxon>
    </lineage>
</organism>
<evidence type="ECO:0000256" key="4">
    <source>
        <dbReference type="ARBA" id="ARBA00022491"/>
    </source>
</evidence>
<evidence type="ECO:0000256" key="11">
    <source>
        <dbReference type="ARBA" id="ARBA00061569"/>
    </source>
</evidence>
<dbReference type="PIRSF" id="PIRSF037913">
    <property type="entry name" value="His_deacetylse_1"/>
    <property type="match status" value="1"/>
</dbReference>
<feature type="compositionally biased region" description="Basic and acidic residues" evidence="16">
    <location>
        <begin position="408"/>
        <end position="418"/>
    </location>
</feature>
<keyword evidence="8 12" id="KW-0804">Transcription</keyword>
<dbReference type="PANTHER" id="PTHR10625:SF44">
    <property type="entry name" value="HISTONE DEACETYLASE 19"/>
    <property type="match status" value="1"/>
</dbReference>
<evidence type="ECO:0000256" key="5">
    <source>
        <dbReference type="ARBA" id="ARBA00022801"/>
    </source>
</evidence>
<dbReference type="PRINTS" id="PR01270">
    <property type="entry name" value="HDASUPER"/>
</dbReference>
<dbReference type="EMBL" id="KQ995246">
    <property type="protein sequence ID" value="KZV47576.1"/>
    <property type="molecule type" value="Genomic_DNA"/>
</dbReference>
<feature type="binding site" evidence="14">
    <location>
        <position position="312"/>
    </location>
    <ligand>
        <name>substrate</name>
    </ligand>
</feature>
<proteinExistence type="inferred from homology"/>
<dbReference type="PANTHER" id="PTHR10625">
    <property type="entry name" value="HISTONE DEACETYLASE HDAC1-RELATED"/>
    <property type="match status" value="1"/>
</dbReference>
<comment type="similarity">
    <text evidence="11 12">Belongs to the histone deacetylase family. HD Type 1 subfamily.</text>
</comment>
<dbReference type="GO" id="GO:0000118">
    <property type="term" value="C:histone deacetylase complex"/>
    <property type="evidence" value="ECO:0007669"/>
    <property type="project" value="UniProtKB-ARBA"/>
</dbReference>
<evidence type="ECO:0000256" key="8">
    <source>
        <dbReference type="ARBA" id="ARBA00023163"/>
    </source>
</evidence>
<dbReference type="GO" id="GO:0040029">
    <property type="term" value="P:epigenetic regulation of gene expression"/>
    <property type="evidence" value="ECO:0007669"/>
    <property type="project" value="TreeGrafter"/>
</dbReference>
<keyword evidence="5 12" id="KW-0378">Hydrolase</keyword>
<feature type="binding site" evidence="15">
    <location>
        <position position="184"/>
    </location>
    <ligand>
        <name>a divalent metal cation</name>
        <dbReference type="ChEBI" id="CHEBI:60240"/>
    </ligand>
</feature>
<dbReference type="PRINTS" id="PR01271">
    <property type="entry name" value="HISDACETLASE"/>
</dbReference>
<evidence type="ECO:0000313" key="19">
    <source>
        <dbReference type="Proteomes" id="UP000250235"/>
    </source>
</evidence>
<keyword evidence="7 12" id="KW-0805">Transcription regulation</keyword>
<dbReference type="Proteomes" id="UP000250235">
    <property type="component" value="Unassembled WGS sequence"/>
</dbReference>
<dbReference type="EC" id="3.5.1.98" evidence="3 12"/>
<evidence type="ECO:0000313" key="18">
    <source>
        <dbReference type="EMBL" id="KZV47576.1"/>
    </source>
</evidence>
<feature type="binding site" evidence="14">
    <location>
        <position position="107"/>
    </location>
    <ligand>
        <name>substrate</name>
    </ligand>
</feature>
<evidence type="ECO:0000256" key="15">
    <source>
        <dbReference type="PIRSR" id="PIRSR037913-3"/>
    </source>
</evidence>
<sequence>METGGNSLPSGADGSKRKVCYFYHPEIGNHNFGGQHLMKPHRIRMTHALLKHYGLLQQMKVLTPKLARKKDLLRFHADDYVSFLQRTTPKVQKELAEQLSRFNIGPDCPVFDNLYSFCQTYTGGSIGGAVQLNHGRYDIAVNWAGGMHHAKISEASGFCYVNDIVLAILELLSVHERVLYVDIDVHHGDGVEEAFCLSERVMTVSFHKYDGDYFPGSGNIRDIGYGMGKYYALNVPLDDGMDDESYQSLFKPIISKTMEVFRPGAVVLQCGADSLSRDKLGCFNLTVKGHAECVKFMRSFNVPLLLLGGGGYKISNVARCWCYETGVALGIEVDGQIPRHDFYNHYGPNYTLHISPSNMKNKNSQKNLDKIRAEILQNLSRLSHAPSLQFQERPPDAELPEEDEDDIDERKDDIDIDY</sequence>
<comment type="subcellular location">
    <subcellularLocation>
        <location evidence="2 12">Nucleus</location>
    </subcellularLocation>
</comment>
<dbReference type="GO" id="GO:0046872">
    <property type="term" value="F:metal ion binding"/>
    <property type="evidence" value="ECO:0007669"/>
    <property type="project" value="UniProtKB-KW"/>
</dbReference>
<dbReference type="Gene3D" id="3.40.800.20">
    <property type="entry name" value="Histone deacetylase domain"/>
    <property type="match status" value="1"/>
</dbReference>
<evidence type="ECO:0000256" key="2">
    <source>
        <dbReference type="ARBA" id="ARBA00004123"/>
    </source>
</evidence>
<dbReference type="GO" id="GO:0141221">
    <property type="term" value="F:histone deacetylase activity, hydrolytic mechanism"/>
    <property type="evidence" value="ECO:0007669"/>
    <property type="project" value="UniProtKB-EC"/>
</dbReference>
<evidence type="ECO:0000256" key="9">
    <source>
        <dbReference type="ARBA" id="ARBA00023242"/>
    </source>
</evidence>